<accession>A0ACC2HRF6</accession>
<proteinExistence type="predicted"/>
<name>A0ACC2HRF6_9PEZI</name>
<reference evidence="1" key="1">
    <citation type="submission" date="2022-11" db="EMBL/GenBank/DDBJ databases">
        <title>Genome Sequence of Nemania bipapillata.</title>
        <authorList>
            <person name="Buettner E."/>
        </authorList>
    </citation>
    <scope>NUCLEOTIDE SEQUENCE</scope>
    <source>
        <strain evidence="1">CP14</strain>
    </source>
</reference>
<evidence type="ECO:0000313" key="2">
    <source>
        <dbReference type="Proteomes" id="UP001153334"/>
    </source>
</evidence>
<gene>
    <name evidence="1" type="ORF">ONZ43_g7384</name>
</gene>
<organism evidence="1 2">
    <name type="scientific">Nemania bipapillata</name>
    <dbReference type="NCBI Taxonomy" id="110536"/>
    <lineage>
        <taxon>Eukaryota</taxon>
        <taxon>Fungi</taxon>
        <taxon>Dikarya</taxon>
        <taxon>Ascomycota</taxon>
        <taxon>Pezizomycotina</taxon>
        <taxon>Sordariomycetes</taxon>
        <taxon>Xylariomycetidae</taxon>
        <taxon>Xylariales</taxon>
        <taxon>Xylariaceae</taxon>
        <taxon>Nemania</taxon>
    </lineage>
</organism>
<evidence type="ECO:0000313" key="1">
    <source>
        <dbReference type="EMBL" id="KAJ8105551.1"/>
    </source>
</evidence>
<dbReference type="Proteomes" id="UP001153334">
    <property type="component" value="Unassembled WGS sequence"/>
</dbReference>
<dbReference type="EMBL" id="JAPESX010003173">
    <property type="protein sequence ID" value="KAJ8105551.1"/>
    <property type="molecule type" value="Genomic_DNA"/>
</dbReference>
<keyword evidence="2" id="KW-1185">Reference proteome</keyword>
<sequence length="199" mass="21898">MSAPESEAGPSVGYITQGFPAPGLRRTLRHITGHNDEGKTVFLSTDCGDHHSLMGEQQAIANILYSTMETPVDLNDNVDIKHAKEKEPPLHYRNGSVVRMVDFGPGVCSPLHRAISIDYGVVIEGEFELTLDSGETKIMRQGDVSINRAGAHAWRNVTGNGTLPGRMLYVILDAKDVVVNGTKLVGYLDWLEKYYTQEE</sequence>
<comment type="caution">
    <text evidence="1">The sequence shown here is derived from an EMBL/GenBank/DDBJ whole genome shotgun (WGS) entry which is preliminary data.</text>
</comment>
<protein>
    <submittedName>
        <fullName evidence="1">Uncharacterized protein</fullName>
    </submittedName>
</protein>